<organism evidence="2 3">
    <name type="scientific">Luteolibacter ambystomatis</name>
    <dbReference type="NCBI Taxonomy" id="2824561"/>
    <lineage>
        <taxon>Bacteria</taxon>
        <taxon>Pseudomonadati</taxon>
        <taxon>Verrucomicrobiota</taxon>
        <taxon>Verrucomicrobiia</taxon>
        <taxon>Verrucomicrobiales</taxon>
        <taxon>Verrucomicrobiaceae</taxon>
        <taxon>Luteolibacter</taxon>
    </lineage>
</organism>
<gene>
    <name evidence="1 2" type="primary">gatC</name>
    <name evidence="2" type="ORF">KBB96_12925</name>
</gene>
<dbReference type="Proteomes" id="UP000676169">
    <property type="component" value="Chromosome"/>
</dbReference>
<comment type="catalytic activity">
    <reaction evidence="1">
        <text>L-glutamyl-tRNA(Gln) + L-glutamine + ATP + H2O = L-glutaminyl-tRNA(Gln) + L-glutamate + ADP + phosphate + H(+)</text>
        <dbReference type="Rhea" id="RHEA:17521"/>
        <dbReference type="Rhea" id="RHEA-COMP:9681"/>
        <dbReference type="Rhea" id="RHEA-COMP:9684"/>
        <dbReference type="ChEBI" id="CHEBI:15377"/>
        <dbReference type="ChEBI" id="CHEBI:15378"/>
        <dbReference type="ChEBI" id="CHEBI:29985"/>
        <dbReference type="ChEBI" id="CHEBI:30616"/>
        <dbReference type="ChEBI" id="CHEBI:43474"/>
        <dbReference type="ChEBI" id="CHEBI:58359"/>
        <dbReference type="ChEBI" id="CHEBI:78520"/>
        <dbReference type="ChEBI" id="CHEBI:78521"/>
        <dbReference type="ChEBI" id="CHEBI:456216"/>
    </reaction>
</comment>
<dbReference type="HAMAP" id="MF_00122">
    <property type="entry name" value="GatC"/>
    <property type="match status" value="1"/>
</dbReference>
<keyword evidence="1" id="KW-0436">Ligase</keyword>
<dbReference type="GO" id="GO:0050567">
    <property type="term" value="F:glutaminyl-tRNA synthase (glutamine-hydrolyzing) activity"/>
    <property type="evidence" value="ECO:0007669"/>
    <property type="project" value="UniProtKB-UniRule"/>
</dbReference>
<dbReference type="GO" id="GO:0070681">
    <property type="term" value="P:glutaminyl-tRNAGln biosynthesis via transamidation"/>
    <property type="evidence" value="ECO:0007669"/>
    <property type="project" value="TreeGrafter"/>
</dbReference>
<comment type="catalytic activity">
    <reaction evidence="1">
        <text>L-aspartyl-tRNA(Asn) + L-glutamine + ATP + H2O = L-asparaginyl-tRNA(Asn) + L-glutamate + ADP + phosphate + 2 H(+)</text>
        <dbReference type="Rhea" id="RHEA:14513"/>
        <dbReference type="Rhea" id="RHEA-COMP:9674"/>
        <dbReference type="Rhea" id="RHEA-COMP:9677"/>
        <dbReference type="ChEBI" id="CHEBI:15377"/>
        <dbReference type="ChEBI" id="CHEBI:15378"/>
        <dbReference type="ChEBI" id="CHEBI:29985"/>
        <dbReference type="ChEBI" id="CHEBI:30616"/>
        <dbReference type="ChEBI" id="CHEBI:43474"/>
        <dbReference type="ChEBI" id="CHEBI:58359"/>
        <dbReference type="ChEBI" id="CHEBI:78515"/>
        <dbReference type="ChEBI" id="CHEBI:78516"/>
        <dbReference type="ChEBI" id="CHEBI:456216"/>
    </reaction>
</comment>
<comment type="similarity">
    <text evidence="1">Belongs to the GatC family.</text>
</comment>
<dbReference type="InterPro" id="IPR003837">
    <property type="entry name" value="GatC"/>
</dbReference>
<accession>A0A975IY20</accession>
<evidence type="ECO:0000313" key="2">
    <source>
        <dbReference type="EMBL" id="QUE49772.1"/>
    </source>
</evidence>
<dbReference type="InterPro" id="IPR036113">
    <property type="entry name" value="Asp/Glu-ADT_sf_sub_c"/>
</dbReference>
<sequence>MSNTHIDDRTLRNIANLARLELSEEETAVFRGQLEDILGYVDAISKLDVSGIEPTSYPAPVFDRMREDVPHESLDREAVLRNAPEQAQHQIRVPKVIAEA</sequence>
<dbReference type="GO" id="GO:0005524">
    <property type="term" value="F:ATP binding"/>
    <property type="evidence" value="ECO:0007669"/>
    <property type="project" value="UniProtKB-KW"/>
</dbReference>
<keyword evidence="1" id="KW-0648">Protein biosynthesis</keyword>
<evidence type="ECO:0000313" key="3">
    <source>
        <dbReference type="Proteomes" id="UP000676169"/>
    </source>
</evidence>
<reference evidence="2" key="1">
    <citation type="submission" date="2021-04" db="EMBL/GenBank/DDBJ databases">
        <title>Luteolibacter sp. 32A isolated from the skin of an Anderson's salamander (Ambystoma andersonii).</title>
        <authorList>
            <person name="Spergser J."/>
            <person name="Busse H.-J."/>
        </authorList>
    </citation>
    <scope>NUCLEOTIDE SEQUENCE</scope>
    <source>
        <strain evidence="2">32A</strain>
    </source>
</reference>
<keyword evidence="1" id="KW-0067">ATP-binding</keyword>
<comment type="subunit">
    <text evidence="1">Heterotrimer of A, B and C subunits.</text>
</comment>
<dbReference type="EMBL" id="CP073100">
    <property type="protein sequence ID" value="QUE49772.1"/>
    <property type="molecule type" value="Genomic_DNA"/>
</dbReference>
<dbReference type="SUPFAM" id="SSF141000">
    <property type="entry name" value="Glu-tRNAGln amidotransferase C subunit"/>
    <property type="match status" value="1"/>
</dbReference>
<dbReference type="AlphaFoldDB" id="A0A975IY20"/>
<protein>
    <recommendedName>
        <fullName evidence="1">Aspartyl/glutamyl-tRNA(Asn/Gln) amidotransferase subunit C</fullName>
        <shortName evidence="1">Asp/Glu-ADT subunit C</shortName>
        <ecNumber evidence="1">6.3.5.-</ecNumber>
    </recommendedName>
</protein>
<keyword evidence="3" id="KW-1185">Reference proteome</keyword>
<dbReference type="Pfam" id="PF02686">
    <property type="entry name" value="GatC"/>
    <property type="match status" value="1"/>
</dbReference>
<dbReference type="PANTHER" id="PTHR15004:SF0">
    <property type="entry name" value="GLUTAMYL-TRNA(GLN) AMIDOTRANSFERASE SUBUNIT C, MITOCHONDRIAL"/>
    <property type="match status" value="1"/>
</dbReference>
<dbReference type="RefSeq" id="WP_211629861.1">
    <property type="nucleotide sequence ID" value="NZ_CP073100.1"/>
</dbReference>
<dbReference type="PANTHER" id="PTHR15004">
    <property type="entry name" value="GLUTAMYL-TRNA(GLN) AMIDOTRANSFERASE SUBUNIT C, MITOCHONDRIAL"/>
    <property type="match status" value="1"/>
</dbReference>
<dbReference type="GO" id="GO:0006450">
    <property type="term" value="P:regulation of translational fidelity"/>
    <property type="evidence" value="ECO:0007669"/>
    <property type="project" value="InterPro"/>
</dbReference>
<dbReference type="GO" id="GO:0006412">
    <property type="term" value="P:translation"/>
    <property type="evidence" value="ECO:0007669"/>
    <property type="project" value="UniProtKB-UniRule"/>
</dbReference>
<evidence type="ECO:0000256" key="1">
    <source>
        <dbReference type="HAMAP-Rule" id="MF_00122"/>
    </source>
</evidence>
<keyword evidence="1" id="KW-0547">Nucleotide-binding</keyword>
<comment type="function">
    <text evidence="1">Allows the formation of correctly charged Asn-tRNA(Asn) or Gln-tRNA(Gln) through the transamidation of misacylated Asp-tRNA(Asn) or Glu-tRNA(Gln) in organisms which lack either or both of asparaginyl-tRNA or glutaminyl-tRNA synthetases. The reaction takes place in the presence of glutamine and ATP through an activated phospho-Asp-tRNA(Asn) or phospho-Glu-tRNA(Gln).</text>
</comment>
<dbReference type="Gene3D" id="1.10.20.60">
    <property type="entry name" value="Glu-tRNAGln amidotransferase C subunit, N-terminal domain"/>
    <property type="match status" value="1"/>
</dbReference>
<proteinExistence type="inferred from homology"/>
<name>A0A975IY20_9BACT</name>
<dbReference type="EC" id="6.3.5.-" evidence="1"/>
<dbReference type="KEGG" id="lamb:KBB96_12925"/>
<dbReference type="NCBIfam" id="TIGR00135">
    <property type="entry name" value="gatC"/>
    <property type="match status" value="1"/>
</dbReference>